<keyword evidence="4" id="KW-1185">Reference proteome</keyword>
<proteinExistence type="predicted"/>
<dbReference type="PANTHER" id="PTHR36113:SF6">
    <property type="entry name" value="FOSFOMYCIN RESISTANCE PROTEIN FOSX"/>
    <property type="match status" value="1"/>
</dbReference>
<dbReference type="AlphaFoldDB" id="A0A8J3EVF3"/>
<protein>
    <recommendedName>
        <fullName evidence="2">VOC domain-containing protein</fullName>
    </recommendedName>
</protein>
<comment type="caution">
    <text evidence="3">The sequence shown here is derived from an EMBL/GenBank/DDBJ whole genome shotgun (WGS) entry which is preliminary data.</text>
</comment>
<evidence type="ECO:0000313" key="4">
    <source>
        <dbReference type="Proteomes" id="UP000650511"/>
    </source>
</evidence>
<dbReference type="Proteomes" id="UP000650511">
    <property type="component" value="Unassembled WGS sequence"/>
</dbReference>
<dbReference type="Pfam" id="PF00903">
    <property type="entry name" value="Glyoxalase"/>
    <property type="match status" value="1"/>
</dbReference>
<accession>A0A8J3EVF3</accession>
<reference evidence="3" key="2">
    <citation type="submission" date="2020-09" db="EMBL/GenBank/DDBJ databases">
        <authorList>
            <person name="Sun Q."/>
            <person name="Zhou Y."/>
        </authorList>
    </citation>
    <scope>NUCLEOTIDE SEQUENCE</scope>
    <source>
        <strain evidence="3">CGMCC 1.14988</strain>
    </source>
</reference>
<evidence type="ECO:0000259" key="2">
    <source>
        <dbReference type="PROSITE" id="PS51819"/>
    </source>
</evidence>
<feature type="domain" description="VOC" evidence="2">
    <location>
        <begin position="19"/>
        <end position="143"/>
    </location>
</feature>
<dbReference type="InterPro" id="IPR004360">
    <property type="entry name" value="Glyas_Fos-R_dOase_dom"/>
</dbReference>
<dbReference type="Gene3D" id="3.10.180.10">
    <property type="entry name" value="2,3-Dihydroxybiphenyl 1,2-Dioxygenase, domain 1"/>
    <property type="match status" value="1"/>
</dbReference>
<dbReference type="InterPro" id="IPR029068">
    <property type="entry name" value="Glyas_Bleomycin-R_OHBP_Dase"/>
</dbReference>
<name>A0A8J3EVF3_9ACTN</name>
<reference evidence="3" key="1">
    <citation type="journal article" date="2014" name="Int. J. Syst. Evol. Microbiol.">
        <title>Complete genome sequence of Corynebacterium casei LMG S-19264T (=DSM 44701T), isolated from a smear-ripened cheese.</title>
        <authorList>
            <consortium name="US DOE Joint Genome Institute (JGI-PGF)"/>
            <person name="Walter F."/>
            <person name="Albersmeier A."/>
            <person name="Kalinowski J."/>
            <person name="Ruckert C."/>
        </authorList>
    </citation>
    <scope>NUCLEOTIDE SEQUENCE</scope>
    <source>
        <strain evidence="3">CGMCC 1.14988</strain>
    </source>
</reference>
<organism evidence="3 4">
    <name type="scientific">Egicoccus halophilus</name>
    <dbReference type="NCBI Taxonomy" id="1670830"/>
    <lineage>
        <taxon>Bacteria</taxon>
        <taxon>Bacillati</taxon>
        <taxon>Actinomycetota</taxon>
        <taxon>Nitriliruptoria</taxon>
        <taxon>Egicoccales</taxon>
        <taxon>Egicoccaceae</taxon>
        <taxon>Egicoccus</taxon>
    </lineage>
</organism>
<dbReference type="PROSITE" id="PS51819">
    <property type="entry name" value="VOC"/>
    <property type="match status" value="1"/>
</dbReference>
<dbReference type="EMBL" id="BMHA01000016">
    <property type="protein sequence ID" value="GGI09589.1"/>
    <property type="molecule type" value="Genomic_DNA"/>
</dbReference>
<dbReference type="PANTHER" id="PTHR36113">
    <property type="entry name" value="LYASE, PUTATIVE-RELATED-RELATED"/>
    <property type="match status" value="1"/>
</dbReference>
<evidence type="ECO:0000313" key="3">
    <source>
        <dbReference type="EMBL" id="GGI09589.1"/>
    </source>
</evidence>
<gene>
    <name evidence="3" type="primary">yqjT</name>
    <name evidence="3" type="ORF">GCM10011354_34830</name>
</gene>
<dbReference type="InterPro" id="IPR037523">
    <property type="entry name" value="VOC_core"/>
</dbReference>
<sequence>MPTSDPTPSTLAVQPFPGMLHHLELYVADLERSVAFWGWLLPELGYEVYQEWDEGISFRLGTAYLVFVQAPRPERGADRRGVGLNHLAFRVRDRADVDRLTDAVRARGCRVLYEDRHPLAGGPEHYALFCEDPDGLKVELVSAD</sequence>
<dbReference type="SUPFAM" id="SSF54593">
    <property type="entry name" value="Glyoxalase/Bleomycin resistance protein/Dihydroxybiphenyl dioxygenase"/>
    <property type="match status" value="1"/>
</dbReference>
<dbReference type="InterPro" id="IPR051332">
    <property type="entry name" value="Fosfomycin_Res_Enzymes"/>
</dbReference>
<dbReference type="GO" id="GO:0046872">
    <property type="term" value="F:metal ion binding"/>
    <property type="evidence" value="ECO:0007669"/>
    <property type="project" value="UniProtKB-KW"/>
</dbReference>
<evidence type="ECO:0000256" key="1">
    <source>
        <dbReference type="ARBA" id="ARBA00022723"/>
    </source>
</evidence>
<keyword evidence="1" id="KW-0479">Metal-binding</keyword>